<feature type="domain" description="Thioredoxin-like fold" evidence="8">
    <location>
        <begin position="87"/>
        <end position="260"/>
    </location>
</feature>
<feature type="region of interest" description="Disordered" evidence="6">
    <location>
        <begin position="256"/>
        <end position="335"/>
    </location>
</feature>
<evidence type="ECO:0000256" key="5">
    <source>
        <dbReference type="ARBA" id="ARBA00023284"/>
    </source>
</evidence>
<dbReference type="InterPro" id="IPR012336">
    <property type="entry name" value="Thioredoxin-like_fold"/>
</dbReference>
<gene>
    <name evidence="9" type="ORF">OG327_08510</name>
</gene>
<name>A0AAU2JNK1_9ACTN</name>
<dbReference type="GO" id="GO:0016491">
    <property type="term" value="F:oxidoreductase activity"/>
    <property type="evidence" value="ECO:0007669"/>
    <property type="project" value="UniProtKB-KW"/>
</dbReference>
<keyword evidence="7" id="KW-0812">Transmembrane</keyword>
<proteinExistence type="inferred from homology"/>
<dbReference type="AlphaFoldDB" id="A0AAU2JNK1"/>
<dbReference type="PANTHER" id="PTHR13887:SF14">
    <property type="entry name" value="DISULFIDE BOND FORMATION PROTEIN D"/>
    <property type="match status" value="1"/>
</dbReference>
<dbReference type="EMBL" id="CP108264">
    <property type="protein sequence ID" value="WTU73376.1"/>
    <property type="molecule type" value="Genomic_DNA"/>
</dbReference>
<feature type="transmembrane region" description="Helical" evidence="7">
    <location>
        <begin position="37"/>
        <end position="59"/>
    </location>
</feature>
<feature type="compositionally biased region" description="Basic and acidic residues" evidence="6">
    <location>
        <begin position="1"/>
        <end position="29"/>
    </location>
</feature>
<comment type="similarity">
    <text evidence="1">Belongs to the thioredoxin family. DsbA subfamily.</text>
</comment>
<keyword evidence="3" id="KW-0560">Oxidoreductase</keyword>
<keyword evidence="4" id="KW-1015">Disulfide bond</keyword>
<keyword evidence="2" id="KW-0732">Signal</keyword>
<dbReference type="InterPro" id="IPR036249">
    <property type="entry name" value="Thioredoxin-like_sf"/>
</dbReference>
<accession>A0AAU2JNK1</accession>
<dbReference type="CDD" id="cd02972">
    <property type="entry name" value="DsbA_family"/>
    <property type="match status" value="1"/>
</dbReference>
<feature type="compositionally biased region" description="Low complexity" evidence="6">
    <location>
        <begin position="268"/>
        <end position="335"/>
    </location>
</feature>
<keyword evidence="7" id="KW-0472">Membrane</keyword>
<feature type="region of interest" description="Disordered" evidence="6">
    <location>
        <begin position="1"/>
        <end position="32"/>
    </location>
</feature>
<dbReference type="Gene3D" id="3.40.30.10">
    <property type="entry name" value="Glutaredoxin"/>
    <property type="match status" value="1"/>
</dbReference>
<evidence type="ECO:0000259" key="8">
    <source>
        <dbReference type="Pfam" id="PF13462"/>
    </source>
</evidence>
<evidence type="ECO:0000256" key="7">
    <source>
        <dbReference type="SAM" id="Phobius"/>
    </source>
</evidence>
<keyword evidence="5" id="KW-0676">Redox-active center</keyword>
<evidence type="ECO:0000313" key="9">
    <source>
        <dbReference type="EMBL" id="WTU73376.1"/>
    </source>
</evidence>
<organism evidence="9">
    <name type="scientific">Streptomyces sp. NBC_00049</name>
    <dbReference type="NCBI Taxonomy" id="2903617"/>
    <lineage>
        <taxon>Bacteria</taxon>
        <taxon>Bacillati</taxon>
        <taxon>Actinomycetota</taxon>
        <taxon>Actinomycetes</taxon>
        <taxon>Kitasatosporales</taxon>
        <taxon>Streptomycetaceae</taxon>
        <taxon>Streptomyces</taxon>
    </lineage>
</organism>
<reference evidence="9" key="1">
    <citation type="submission" date="2022-10" db="EMBL/GenBank/DDBJ databases">
        <title>The complete genomes of actinobacterial strains from the NBC collection.</title>
        <authorList>
            <person name="Joergensen T.S."/>
            <person name="Alvarez Arevalo M."/>
            <person name="Sterndorff E.B."/>
            <person name="Faurdal D."/>
            <person name="Vuksanovic O."/>
            <person name="Mourched A.-S."/>
            <person name="Charusanti P."/>
            <person name="Shaw S."/>
            <person name="Blin K."/>
            <person name="Weber T."/>
        </authorList>
    </citation>
    <scope>NUCLEOTIDE SEQUENCE</scope>
    <source>
        <strain evidence="9">NBC_00049</strain>
    </source>
</reference>
<dbReference type="SUPFAM" id="SSF52833">
    <property type="entry name" value="Thioredoxin-like"/>
    <property type="match status" value="1"/>
</dbReference>
<sequence>MSEKNDGANRDATKRSARERLQLERERQKTRDKRRRTLIVASAVVGVLGLATVVGVIAANTGKSGDSAKEGPVVAPSGATGKDALAIRTGKDEAKHTLTVWEDFRCPACKSFEDNYRDTVHELEAKGLLKVDYHLVTLIDGNMRGSGSLKSANAAACAQDAGKFAAYHDVLFQNQPQEIDDAYGSNARLLELAGKVDGLVTPEFRACVENGTHNSWVAKSHQAFADGKFRGTPTVQLDGKDIFADQANPITPQKLKEQVEGGAGGATGAAVPKGAGKASPSAGATTGTGTKAGAKTGEKASPSASRTGSSGSSNGSSRSSSNGSANGSSNGASGD</sequence>
<evidence type="ECO:0000256" key="1">
    <source>
        <dbReference type="ARBA" id="ARBA00005791"/>
    </source>
</evidence>
<evidence type="ECO:0000256" key="3">
    <source>
        <dbReference type="ARBA" id="ARBA00023002"/>
    </source>
</evidence>
<dbReference type="Pfam" id="PF13462">
    <property type="entry name" value="Thioredoxin_4"/>
    <property type="match status" value="1"/>
</dbReference>
<evidence type="ECO:0000256" key="2">
    <source>
        <dbReference type="ARBA" id="ARBA00022729"/>
    </source>
</evidence>
<keyword evidence="7" id="KW-1133">Transmembrane helix</keyword>
<evidence type="ECO:0000256" key="6">
    <source>
        <dbReference type="SAM" id="MobiDB-lite"/>
    </source>
</evidence>
<evidence type="ECO:0000256" key="4">
    <source>
        <dbReference type="ARBA" id="ARBA00023157"/>
    </source>
</evidence>
<dbReference type="PANTHER" id="PTHR13887">
    <property type="entry name" value="GLUTATHIONE S-TRANSFERASE KAPPA"/>
    <property type="match status" value="1"/>
</dbReference>
<protein>
    <submittedName>
        <fullName evidence="9">DsbA family protein</fullName>
    </submittedName>
</protein>